<dbReference type="eggNOG" id="ENOG50330Z2">
    <property type="taxonomic scope" value="Bacteria"/>
</dbReference>
<dbReference type="EMBL" id="APML01000053">
    <property type="protein sequence ID" value="ENH96273.1"/>
    <property type="molecule type" value="Genomic_DNA"/>
</dbReference>
<evidence type="ECO:0000313" key="1">
    <source>
        <dbReference type="EMBL" id="ENH96273.1"/>
    </source>
</evidence>
<dbReference type="RefSeq" id="WP_003471490.1">
    <property type="nucleotide sequence ID" value="NZ_APML01000053.1"/>
</dbReference>
<proteinExistence type="predicted"/>
<dbReference type="PATRIC" id="fig|1308866.3.peg.2356"/>
<evidence type="ECO:0000313" key="2">
    <source>
        <dbReference type="Proteomes" id="UP000012283"/>
    </source>
</evidence>
<gene>
    <name evidence="1" type="ORF">J416_11662</name>
</gene>
<dbReference type="Proteomes" id="UP000012283">
    <property type="component" value="Unassembled WGS sequence"/>
</dbReference>
<comment type="caution">
    <text evidence="1">The sequence shown here is derived from an EMBL/GenBank/DDBJ whole genome shotgun (WGS) entry which is preliminary data.</text>
</comment>
<dbReference type="STRING" id="1308866.J416_11662"/>
<sequence>MAKETELRSMIQEELDHYMKNHIGELAKHFATELTNENGNSSIRKSGNGIVYIDNTGIAYAMTLFFYYTMNEEQQNNIDLHQILSSLQDHVAHNRQSFEETMQSFMEEE</sequence>
<keyword evidence="2" id="KW-1185">Reference proteome</keyword>
<accession>N4W7M2</accession>
<dbReference type="AlphaFoldDB" id="N4W7M2"/>
<name>N4W7M2_9BACI</name>
<reference evidence="1 2" key="1">
    <citation type="submission" date="2013-03" db="EMBL/GenBank/DDBJ databases">
        <title>Draft genome sequence of Gracibacillus halophilus YIM-C55.5, a moderately halophilic and thermophilic organism from the Xiaochaidamu salt lake.</title>
        <authorList>
            <person name="Sugumar T."/>
            <person name="Polireddy D.R."/>
            <person name="Antony A."/>
            <person name="Madhava Y.R."/>
            <person name="Sivakumar N."/>
        </authorList>
    </citation>
    <scope>NUCLEOTIDE SEQUENCE [LARGE SCALE GENOMIC DNA]</scope>
    <source>
        <strain evidence="1 2">YIM-C55.5</strain>
    </source>
</reference>
<protein>
    <submittedName>
        <fullName evidence="1">Uncharacterized protein</fullName>
    </submittedName>
</protein>
<organism evidence="1 2">
    <name type="scientific">Gracilibacillus halophilus YIM-C55.5</name>
    <dbReference type="NCBI Taxonomy" id="1308866"/>
    <lineage>
        <taxon>Bacteria</taxon>
        <taxon>Bacillati</taxon>
        <taxon>Bacillota</taxon>
        <taxon>Bacilli</taxon>
        <taxon>Bacillales</taxon>
        <taxon>Bacillaceae</taxon>
        <taxon>Gracilibacillus</taxon>
    </lineage>
</organism>
<dbReference type="OrthoDB" id="2613756at2"/>